<keyword evidence="1" id="KW-1133">Transmembrane helix</keyword>
<dbReference type="EMBL" id="VJWL01000002">
    <property type="protein sequence ID" value="TRW48676.1"/>
    <property type="molecule type" value="Genomic_DNA"/>
</dbReference>
<dbReference type="Gene3D" id="1.10.260.40">
    <property type="entry name" value="lambda repressor-like DNA-binding domains"/>
    <property type="match status" value="1"/>
</dbReference>
<evidence type="ECO:0000256" key="1">
    <source>
        <dbReference type="SAM" id="Phobius"/>
    </source>
</evidence>
<dbReference type="Proteomes" id="UP000320359">
    <property type="component" value="Unassembled WGS sequence"/>
</dbReference>
<dbReference type="GO" id="GO:0003677">
    <property type="term" value="F:DNA binding"/>
    <property type="evidence" value="ECO:0007669"/>
    <property type="project" value="InterPro"/>
</dbReference>
<proteinExistence type="predicted"/>
<dbReference type="CDD" id="cd00093">
    <property type="entry name" value="HTH_XRE"/>
    <property type="match status" value="1"/>
</dbReference>
<evidence type="ECO:0000313" key="3">
    <source>
        <dbReference type="EMBL" id="TRW48676.1"/>
    </source>
</evidence>
<keyword evidence="1" id="KW-0812">Transmembrane</keyword>
<dbReference type="InterPro" id="IPR010982">
    <property type="entry name" value="Lambda_DNA-bd_dom_sf"/>
</dbReference>
<organism evidence="3 4">
    <name type="scientific">Aliidiomarina halalkaliphila</name>
    <dbReference type="NCBI Taxonomy" id="2593535"/>
    <lineage>
        <taxon>Bacteria</taxon>
        <taxon>Pseudomonadati</taxon>
        <taxon>Pseudomonadota</taxon>
        <taxon>Gammaproteobacteria</taxon>
        <taxon>Alteromonadales</taxon>
        <taxon>Idiomarinaceae</taxon>
        <taxon>Aliidiomarina</taxon>
    </lineage>
</organism>
<reference evidence="3 4" key="1">
    <citation type="submission" date="2019-07" db="EMBL/GenBank/DDBJ databases">
        <authorList>
            <person name="Yang M."/>
            <person name="Zhao D."/>
            <person name="Xiang H."/>
        </authorList>
    </citation>
    <scope>NUCLEOTIDE SEQUENCE [LARGE SCALE GENOMIC DNA]</scope>
    <source>
        <strain evidence="3 4">IM1326</strain>
    </source>
</reference>
<comment type="caution">
    <text evidence="3">The sequence shown here is derived from an EMBL/GenBank/DDBJ whole genome shotgun (WGS) entry which is preliminary data.</text>
</comment>
<protein>
    <submittedName>
        <fullName evidence="3">Helix-turn-helix transcriptional regulator</fullName>
    </submittedName>
</protein>
<dbReference type="RefSeq" id="WP_143235661.1">
    <property type="nucleotide sequence ID" value="NZ_VJWL01000002.1"/>
</dbReference>
<accession>A0A552X157</accession>
<dbReference type="PROSITE" id="PS50943">
    <property type="entry name" value="HTH_CROC1"/>
    <property type="match status" value="1"/>
</dbReference>
<dbReference type="Pfam" id="PF01381">
    <property type="entry name" value="HTH_3"/>
    <property type="match status" value="1"/>
</dbReference>
<dbReference type="SMART" id="SM00530">
    <property type="entry name" value="HTH_XRE"/>
    <property type="match status" value="1"/>
</dbReference>
<sequence>MEIQATVVRETRVSKGWTQQQLSDVSGLSLRTVQRVESQGQGSLETCNALCAVLEIPRESLLQREANESDDGKGILMPIVVMSVLIGFVAGIMVTLAFR</sequence>
<keyword evidence="1" id="KW-0472">Membrane</keyword>
<name>A0A552X157_9GAMM</name>
<dbReference type="InterPro" id="IPR001387">
    <property type="entry name" value="Cro/C1-type_HTH"/>
</dbReference>
<keyword evidence="4" id="KW-1185">Reference proteome</keyword>
<evidence type="ECO:0000259" key="2">
    <source>
        <dbReference type="PROSITE" id="PS50943"/>
    </source>
</evidence>
<feature type="domain" description="HTH cro/C1-type" evidence="2">
    <location>
        <begin position="8"/>
        <end position="61"/>
    </location>
</feature>
<gene>
    <name evidence="3" type="ORF">FM042_06735</name>
</gene>
<dbReference type="SUPFAM" id="SSF47413">
    <property type="entry name" value="lambda repressor-like DNA-binding domains"/>
    <property type="match status" value="1"/>
</dbReference>
<feature type="transmembrane region" description="Helical" evidence="1">
    <location>
        <begin position="75"/>
        <end position="98"/>
    </location>
</feature>
<dbReference type="AlphaFoldDB" id="A0A552X157"/>
<evidence type="ECO:0000313" key="4">
    <source>
        <dbReference type="Proteomes" id="UP000320359"/>
    </source>
</evidence>
<dbReference type="OrthoDB" id="21915at2"/>